<keyword evidence="1" id="KW-1133">Transmembrane helix</keyword>
<name>A0ABQ2AKJ4_9BACT</name>
<keyword evidence="1" id="KW-0812">Transmembrane</keyword>
<proteinExistence type="predicted"/>
<protein>
    <submittedName>
        <fullName evidence="2">Uncharacterized protein</fullName>
    </submittedName>
</protein>
<accession>A0ABQ2AKJ4</accession>
<sequence>MVIDVPFIRLSSCVTLFHKLVISIGGLLAWGVYAGLVVAHQWVWDLHGVVLGFVLLLLALFTGTVSLPIRHVAYNEEFLRVRNYGAAQLIPSSEYLLFEPAYFMLMRLSLVGGRGQFLRYDGPPRERSCRYAQWLVRTCRC</sequence>
<keyword evidence="3" id="KW-1185">Reference proteome</keyword>
<reference evidence="3" key="1">
    <citation type="journal article" date="2019" name="Int. J. Syst. Evol. Microbiol.">
        <title>The Global Catalogue of Microorganisms (GCM) 10K type strain sequencing project: providing services to taxonomists for standard genome sequencing and annotation.</title>
        <authorList>
            <consortium name="The Broad Institute Genomics Platform"/>
            <consortium name="The Broad Institute Genome Sequencing Center for Infectious Disease"/>
            <person name="Wu L."/>
            <person name="Ma J."/>
        </authorList>
    </citation>
    <scope>NUCLEOTIDE SEQUENCE [LARGE SCALE GENOMIC DNA]</scope>
    <source>
        <strain evidence="3">CGMCC 1.14966</strain>
    </source>
</reference>
<evidence type="ECO:0000256" key="1">
    <source>
        <dbReference type="SAM" id="Phobius"/>
    </source>
</evidence>
<gene>
    <name evidence="2" type="ORF">GCM10011495_40530</name>
</gene>
<organism evidence="2 3">
    <name type="scientific">Hymenobacter frigidus</name>
    <dbReference type="NCBI Taxonomy" id="1524095"/>
    <lineage>
        <taxon>Bacteria</taxon>
        <taxon>Pseudomonadati</taxon>
        <taxon>Bacteroidota</taxon>
        <taxon>Cytophagia</taxon>
        <taxon>Cytophagales</taxon>
        <taxon>Hymenobacteraceae</taxon>
        <taxon>Hymenobacter</taxon>
    </lineage>
</organism>
<dbReference type="Proteomes" id="UP000637774">
    <property type="component" value="Unassembled WGS sequence"/>
</dbReference>
<dbReference type="RefSeq" id="WP_188563919.1">
    <property type="nucleotide sequence ID" value="NZ_BMGY01000085.1"/>
</dbReference>
<comment type="caution">
    <text evidence="2">The sequence shown here is derived from an EMBL/GenBank/DDBJ whole genome shotgun (WGS) entry which is preliminary data.</text>
</comment>
<evidence type="ECO:0000313" key="3">
    <source>
        <dbReference type="Proteomes" id="UP000637774"/>
    </source>
</evidence>
<dbReference type="EMBL" id="BMGY01000085">
    <property type="protein sequence ID" value="GGH91747.1"/>
    <property type="molecule type" value="Genomic_DNA"/>
</dbReference>
<keyword evidence="1" id="KW-0472">Membrane</keyword>
<feature type="transmembrane region" description="Helical" evidence="1">
    <location>
        <begin position="20"/>
        <end position="43"/>
    </location>
</feature>
<evidence type="ECO:0000313" key="2">
    <source>
        <dbReference type="EMBL" id="GGH91747.1"/>
    </source>
</evidence>
<feature type="transmembrane region" description="Helical" evidence="1">
    <location>
        <begin position="49"/>
        <end position="69"/>
    </location>
</feature>